<name>J9EKG0_WUCBA</name>
<evidence type="ECO:0000313" key="1">
    <source>
        <dbReference type="EMBL" id="EJW75844.1"/>
    </source>
</evidence>
<dbReference type="Proteomes" id="UP000004810">
    <property type="component" value="Unassembled WGS sequence"/>
</dbReference>
<comment type="caution">
    <text evidence="1">The sequence shown here is derived from an EMBL/GenBank/DDBJ whole genome shotgun (WGS) entry which is preliminary data.</text>
</comment>
<protein>
    <submittedName>
        <fullName evidence="1">Uncharacterized protein</fullName>
    </submittedName>
</protein>
<sequence length="122" mass="13953">AEKVERKKKGNSSYRFNKLKAFNFSKKKKKTLTRRDKTSMLPFIGSITSNCCSKLTQHEIFREDLEGGILTIVGLTMPNKRQMSKDHLRPLVVVNDDDDDGINNIDSNITESTDDIIHIQKI</sequence>
<organism evidence="1 2">
    <name type="scientific">Wuchereria bancrofti</name>
    <dbReference type="NCBI Taxonomy" id="6293"/>
    <lineage>
        <taxon>Eukaryota</taxon>
        <taxon>Metazoa</taxon>
        <taxon>Ecdysozoa</taxon>
        <taxon>Nematoda</taxon>
        <taxon>Chromadorea</taxon>
        <taxon>Rhabditida</taxon>
        <taxon>Spirurina</taxon>
        <taxon>Spiruromorpha</taxon>
        <taxon>Filarioidea</taxon>
        <taxon>Onchocercidae</taxon>
        <taxon>Wuchereria</taxon>
    </lineage>
</organism>
<dbReference type="EMBL" id="ADBV01009957">
    <property type="protein sequence ID" value="EJW75844.1"/>
    <property type="molecule type" value="Genomic_DNA"/>
</dbReference>
<accession>J9EKG0</accession>
<reference evidence="2" key="1">
    <citation type="submission" date="2012-08" db="EMBL/GenBank/DDBJ databases">
        <title>The Genome Sequence of Wuchereria bancrofti.</title>
        <authorList>
            <person name="Nutman T.B."/>
            <person name="Fink D.L."/>
            <person name="Russ C."/>
            <person name="Young S."/>
            <person name="Zeng Q."/>
            <person name="Koehrsen M."/>
            <person name="Alvarado L."/>
            <person name="Berlin A."/>
            <person name="Chapman S.B."/>
            <person name="Chen Z."/>
            <person name="Freedman E."/>
            <person name="Gellesch M."/>
            <person name="Goldberg J."/>
            <person name="Griggs A."/>
            <person name="Gujja S."/>
            <person name="Heilman E.R."/>
            <person name="Heiman D."/>
            <person name="Hepburn T."/>
            <person name="Howarth C."/>
            <person name="Jen D."/>
            <person name="Larson L."/>
            <person name="Lewis B."/>
            <person name="Mehta T."/>
            <person name="Park D."/>
            <person name="Pearson M."/>
            <person name="Roberts A."/>
            <person name="Saif S."/>
            <person name="Shea T."/>
            <person name="Shenoy N."/>
            <person name="Sisk P."/>
            <person name="Stolte C."/>
            <person name="Sykes S."/>
            <person name="Walk T."/>
            <person name="White J."/>
            <person name="Yandava C."/>
            <person name="Haas B."/>
            <person name="Henn M.R."/>
            <person name="Nusbaum C."/>
            <person name="Birren B."/>
        </authorList>
    </citation>
    <scope>NUCLEOTIDE SEQUENCE [LARGE SCALE GENOMIC DNA]</scope>
    <source>
        <strain evidence="2">NA</strain>
    </source>
</reference>
<feature type="non-terminal residue" evidence="1">
    <location>
        <position position="1"/>
    </location>
</feature>
<evidence type="ECO:0000313" key="2">
    <source>
        <dbReference type="Proteomes" id="UP000004810"/>
    </source>
</evidence>
<dbReference type="AlphaFoldDB" id="J9EKG0"/>
<proteinExistence type="predicted"/>
<gene>
    <name evidence="1" type="ORF">WUBG_13247</name>
</gene>